<gene>
    <name evidence="1" type="ORF">DMN91_002823</name>
</gene>
<organism evidence="1 2">
    <name type="scientific">Ooceraea biroi</name>
    <name type="common">Clonal raider ant</name>
    <name type="synonym">Cerapachys biroi</name>
    <dbReference type="NCBI Taxonomy" id="2015173"/>
    <lineage>
        <taxon>Eukaryota</taxon>
        <taxon>Metazoa</taxon>
        <taxon>Ecdysozoa</taxon>
        <taxon>Arthropoda</taxon>
        <taxon>Hexapoda</taxon>
        <taxon>Insecta</taxon>
        <taxon>Pterygota</taxon>
        <taxon>Neoptera</taxon>
        <taxon>Endopterygota</taxon>
        <taxon>Hymenoptera</taxon>
        <taxon>Apocrita</taxon>
        <taxon>Aculeata</taxon>
        <taxon>Formicoidea</taxon>
        <taxon>Formicidae</taxon>
        <taxon>Dorylinae</taxon>
        <taxon>Ooceraea</taxon>
    </lineage>
</organism>
<comment type="caution">
    <text evidence="1">The sequence shown here is derived from an EMBL/GenBank/DDBJ whole genome shotgun (WGS) entry which is preliminary data.</text>
</comment>
<accession>A0A3L8DWW9</accession>
<evidence type="ECO:0000313" key="1">
    <source>
        <dbReference type="EMBL" id="RLU24733.1"/>
    </source>
</evidence>
<reference evidence="1 2" key="1">
    <citation type="journal article" date="2018" name="Genome Res.">
        <title>The genomic architecture and molecular evolution of ant odorant receptors.</title>
        <authorList>
            <person name="McKenzie S.K."/>
            <person name="Kronauer D.J.C."/>
        </authorList>
    </citation>
    <scope>NUCLEOTIDE SEQUENCE [LARGE SCALE GENOMIC DNA]</scope>
    <source>
        <strain evidence="1">Clonal line C1</strain>
    </source>
</reference>
<dbReference type="Proteomes" id="UP000279307">
    <property type="component" value="Chromosome 3"/>
</dbReference>
<dbReference type="EMBL" id="QOIP01000003">
    <property type="protein sequence ID" value="RLU24733.1"/>
    <property type="molecule type" value="Genomic_DNA"/>
</dbReference>
<name>A0A3L8DWW9_OOCBI</name>
<sequence>MVAGTKQSTPLTSVFPRAMPDLCQRARDCCSVLDSRESERASAYVRAFPSVLSRAKRRARKRTANTKRILHAILDLSVDRQIGRTFKAPTAKVPVIPSENFAPILRDDVDNRSILDNGLEGGVQAYPILRRQIRERGLAEIMDPEDPEG</sequence>
<dbReference type="AlphaFoldDB" id="A0A3L8DWW9"/>
<evidence type="ECO:0000313" key="2">
    <source>
        <dbReference type="Proteomes" id="UP000279307"/>
    </source>
</evidence>
<proteinExistence type="predicted"/>
<protein>
    <submittedName>
        <fullName evidence="1">Uncharacterized protein</fullName>
    </submittedName>
</protein>